<protein>
    <recommendedName>
        <fullName evidence="5">Putative glutamate--cysteine ligase 2</fullName>
        <ecNumber evidence="5">6.3.2.2</ecNumber>
    </recommendedName>
    <alternativeName>
        <fullName evidence="5">Gamma-glutamylcysteine synthetase 2</fullName>
        <shortName evidence="5">GCS 2</shortName>
        <shortName evidence="5">Gamma-GCS 2</shortName>
    </alternativeName>
</protein>
<comment type="similarity">
    <text evidence="5">Belongs to the glutamate--cysteine ligase type 2 family. YbdK subfamily.</text>
</comment>
<keyword evidence="1 5" id="KW-0436">Ligase</keyword>
<evidence type="ECO:0000313" key="6">
    <source>
        <dbReference type="EMBL" id="MBP1325597.1"/>
    </source>
</evidence>
<keyword evidence="3 5" id="KW-0067">ATP-binding</keyword>
<dbReference type="PANTHER" id="PTHR36510">
    <property type="entry name" value="GLUTAMATE--CYSTEINE LIGASE 2-RELATED"/>
    <property type="match status" value="1"/>
</dbReference>
<accession>A0A940PKH8</accession>
<dbReference type="GO" id="GO:0005524">
    <property type="term" value="F:ATP binding"/>
    <property type="evidence" value="ECO:0007669"/>
    <property type="project" value="UniProtKB-KW"/>
</dbReference>
<dbReference type="Pfam" id="PF04107">
    <property type="entry name" value="GCS2"/>
    <property type="match status" value="1"/>
</dbReference>
<dbReference type="Proteomes" id="UP000675163">
    <property type="component" value="Unassembled WGS sequence"/>
</dbReference>
<evidence type="ECO:0000256" key="3">
    <source>
        <dbReference type="ARBA" id="ARBA00022840"/>
    </source>
</evidence>
<dbReference type="InterPro" id="IPR006336">
    <property type="entry name" value="GCS2"/>
</dbReference>
<reference evidence="6" key="1">
    <citation type="submission" date="2021-02" db="EMBL/GenBank/DDBJ databases">
        <title>Sequencing the genomes of 1000 actinobacteria strains.</title>
        <authorList>
            <person name="Klenk H.-P."/>
        </authorList>
    </citation>
    <scope>NUCLEOTIDE SEQUENCE</scope>
    <source>
        <strain evidence="6">DSM 22850</strain>
    </source>
</reference>
<evidence type="ECO:0000256" key="5">
    <source>
        <dbReference type="HAMAP-Rule" id="MF_01609"/>
    </source>
</evidence>
<dbReference type="NCBIfam" id="TIGR02050">
    <property type="entry name" value="gshA_cyan_rel"/>
    <property type="match status" value="1"/>
</dbReference>
<organism evidence="6 7">
    <name type="scientific">Leucobacter exalbidus</name>
    <dbReference type="NCBI Taxonomy" id="662960"/>
    <lineage>
        <taxon>Bacteria</taxon>
        <taxon>Bacillati</taxon>
        <taxon>Actinomycetota</taxon>
        <taxon>Actinomycetes</taxon>
        <taxon>Micrococcales</taxon>
        <taxon>Microbacteriaceae</taxon>
        <taxon>Leucobacter</taxon>
    </lineage>
</organism>
<dbReference type="InterPro" id="IPR011793">
    <property type="entry name" value="YbdK"/>
</dbReference>
<dbReference type="InterPro" id="IPR050141">
    <property type="entry name" value="GCL_type2/YbdK_subfam"/>
</dbReference>
<evidence type="ECO:0000313" key="7">
    <source>
        <dbReference type="Proteomes" id="UP000675163"/>
    </source>
</evidence>
<comment type="caution">
    <text evidence="6">The sequence shown here is derived from an EMBL/GenBank/DDBJ whole genome shotgun (WGS) entry which is preliminary data.</text>
</comment>
<dbReference type="InterPro" id="IPR014746">
    <property type="entry name" value="Gln_synth/guanido_kin_cat_dom"/>
</dbReference>
<dbReference type="AlphaFoldDB" id="A0A940PKH8"/>
<dbReference type="RefSeq" id="WP_209704611.1">
    <property type="nucleotide sequence ID" value="NZ_JAFIDA010000001.1"/>
</dbReference>
<comment type="function">
    <text evidence="5">ATP-dependent carboxylate-amine ligase which exhibits weak glutamate--cysteine ligase activity.</text>
</comment>
<dbReference type="PANTHER" id="PTHR36510:SF1">
    <property type="entry name" value="GLUTAMATE--CYSTEINE LIGASE 2-RELATED"/>
    <property type="match status" value="1"/>
</dbReference>
<evidence type="ECO:0000256" key="2">
    <source>
        <dbReference type="ARBA" id="ARBA00022741"/>
    </source>
</evidence>
<dbReference type="GO" id="GO:0042398">
    <property type="term" value="P:modified amino acid biosynthetic process"/>
    <property type="evidence" value="ECO:0007669"/>
    <property type="project" value="InterPro"/>
</dbReference>
<proteinExistence type="inferred from homology"/>
<dbReference type="SUPFAM" id="SSF55931">
    <property type="entry name" value="Glutamine synthetase/guanido kinase"/>
    <property type="match status" value="1"/>
</dbReference>
<dbReference type="Gene3D" id="3.30.590.20">
    <property type="match status" value="1"/>
</dbReference>
<dbReference type="EC" id="6.3.2.2" evidence="5"/>
<gene>
    <name evidence="6" type="ORF">JOF28_000829</name>
</gene>
<keyword evidence="2 5" id="KW-0547">Nucleotide-binding</keyword>
<evidence type="ECO:0000256" key="1">
    <source>
        <dbReference type="ARBA" id="ARBA00022598"/>
    </source>
</evidence>
<comment type="catalytic activity">
    <reaction evidence="4 5">
        <text>L-cysteine + L-glutamate + ATP = gamma-L-glutamyl-L-cysteine + ADP + phosphate + H(+)</text>
        <dbReference type="Rhea" id="RHEA:13285"/>
        <dbReference type="ChEBI" id="CHEBI:15378"/>
        <dbReference type="ChEBI" id="CHEBI:29985"/>
        <dbReference type="ChEBI" id="CHEBI:30616"/>
        <dbReference type="ChEBI" id="CHEBI:35235"/>
        <dbReference type="ChEBI" id="CHEBI:43474"/>
        <dbReference type="ChEBI" id="CHEBI:58173"/>
        <dbReference type="ChEBI" id="CHEBI:456216"/>
        <dbReference type="EC" id="6.3.2.2"/>
    </reaction>
</comment>
<keyword evidence="7" id="KW-1185">Reference proteome</keyword>
<dbReference type="GO" id="GO:0004357">
    <property type="term" value="F:glutamate-cysteine ligase activity"/>
    <property type="evidence" value="ECO:0007669"/>
    <property type="project" value="UniProtKB-EC"/>
</dbReference>
<dbReference type="EMBL" id="JAFIDA010000001">
    <property type="protein sequence ID" value="MBP1325597.1"/>
    <property type="molecule type" value="Genomic_DNA"/>
</dbReference>
<evidence type="ECO:0000256" key="4">
    <source>
        <dbReference type="ARBA" id="ARBA00048819"/>
    </source>
</evidence>
<dbReference type="HAMAP" id="MF_01609">
    <property type="entry name" value="Glu_cys_ligase_2"/>
    <property type="match status" value="1"/>
</dbReference>
<name>A0A940PKH8_9MICO</name>
<sequence>MTARTQYAPRFGVEEEFLLLDQATGLPRDGADELVRALPDLRCDYEYFHSQIETATPVCTAANEALESLTTFRTRAAAAAAQHGLVLAGTGLPPVGGSQPGRVVANDRYLNIDRTMRGMVTRYYSTGTHVHVEVPSRDAGVDVFARIAAWSPVLVALTANSPVWLSGDTGYASWRYMSVQQWPSSGYPPHFASANEYEQVVQSLVRAGALIDPALVNWSIRLSDKYPTIELRTADSQLEARDAVAFALILRALVARALRERDAAEPFERAQADVLRGAHWLAARNGIATELVHPHVGEARPAFEVISALLDYVSGELDDAGDLATVERFLARRRATLGPAELQRATWAAGGTQALLELYRAGHTATA</sequence>